<organism evidence="1 2">
    <name type="scientific">Occultella glacieicola</name>
    <dbReference type="NCBI Taxonomy" id="2518684"/>
    <lineage>
        <taxon>Bacteria</taxon>
        <taxon>Bacillati</taxon>
        <taxon>Actinomycetota</taxon>
        <taxon>Actinomycetes</taxon>
        <taxon>Micrococcales</taxon>
        <taxon>Ruaniaceae</taxon>
        <taxon>Occultella</taxon>
    </lineage>
</organism>
<gene>
    <name evidence="1" type="ORF">EXU48_21690</name>
</gene>
<reference evidence="1 2" key="1">
    <citation type="submission" date="2019-03" db="EMBL/GenBank/DDBJ databases">
        <title>Genomic features of bacteria from cold environments.</title>
        <authorList>
            <person name="Shen L."/>
        </authorList>
    </citation>
    <scope>NUCLEOTIDE SEQUENCE [LARGE SCALE GENOMIC DNA]</scope>
    <source>
        <strain evidence="2">T3246-1</strain>
    </source>
</reference>
<dbReference type="RefSeq" id="WP_133109786.1">
    <property type="nucleotide sequence ID" value="NZ_SMNA01000014.1"/>
</dbReference>
<dbReference type="Proteomes" id="UP000504882">
    <property type="component" value="Unassembled WGS sequence"/>
</dbReference>
<proteinExistence type="predicted"/>
<evidence type="ECO:0000313" key="2">
    <source>
        <dbReference type="Proteomes" id="UP000504882"/>
    </source>
</evidence>
<protein>
    <submittedName>
        <fullName evidence="1">DNA-binding protein</fullName>
    </submittedName>
</protein>
<dbReference type="CDD" id="cd04488">
    <property type="entry name" value="RecG_wedge_OBF"/>
    <property type="match status" value="1"/>
</dbReference>
<comment type="caution">
    <text evidence="1">The sequence shown here is derived from an EMBL/GenBank/DDBJ whole genome shotgun (WGS) entry which is preliminary data.</text>
</comment>
<keyword evidence="2" id="KW-1185">Reference proteome</keyword>
<keyword evidence="1" id="KW-0238">DNA-binding</keyword>
<evidence type="ECO:0000313" key="1">
    <source>
        <dbReference type="EMBL" id="TDE88927.1"/>
    </source>
</evidence>
<accession>A0ABY2DXR2</accession>
<dbReference type="GO" id="GO:0003677">
    <property type="term" value="F:DNA binding"/>
    <property type="evidence" value="ECO:0007669"/>
    <property type="project" value="UniProtKB-KW"/>
</dbReference>
<name>A0ABY2DXR2_9MICO</name>
<sequence length="129" mass="14044">MSLRTVWDRLTASQAELEADDERLEVRRRGTQPVGQCRLRSRAEVSGVIRAVTFAPAAAGPALVAELYDGSGSLDLVWLGRREIPGIEPGRRLVAEGMITAADFGRTHATMFNPEYRLLPAPDSAEANP</sequence>
<dbReference type="EMBL" id="SMNA01000014">
    <property type="protein sequence ID" value="TDE88927.1"/>
    <property type="molecule type" value="Genomic_DNA"/>
</dbReference>